<dbReference type="SUPFAM" id="SSF49785">
    <property type="entry name" value="Galactose-binding domain-like"/>
    <property type="match status" value="1"/>
</dbReference>
<name>A0A9X3YPW0_9GAMM</name>
<dbReference type="Proteomes" id="UP001139971">
    <property type="component" value="Unassembled WGS sequence"/>
</dbReference>
<dbReference type="InterPro" id="IPR013736">
    <property type="entry name" value="Xaa-Pro_dipept_C"/>
</dbReference>
<dbReference type="SMART" id="SM00939">
    <property type="entry name" value="PepX_C"/>
    <property type="match status" value="1"/>
</dbReference>
<keyword evidence="1 4" id="KW-0378">Hydrolase</keyword>
<comment type="caution">
    <text evidence="4">The sequence shown here is derived from an EMBL/GenBank/DDBJ whole genome shotgun (WGS) entry which is preliminary data.</text>
</comment>
<dbReference type="RefSeq" id="WP_263544302.1">
    <property type="nucleotide sequence ID" value="NZ_JAOVZO020000020.1"/>
</dbReference>
<proteinExistence type="predicted"/>
<dbReference type="EMBL" id="JAOVZO020000020">
    <property type="protein sequence ID" value="MDC8015290.1"/>
    <property type="molecule type" value="Genomic_DNA"/>
</dbReference>
<dbReference type="SUPFAM" id="SSF53474">
    <property type="entry name" value="alpha/beta-Hydrolases"/>
    <property type="match status" value="1"/>
</dbReference>
<organism evidence="4 5">
    <name type="scientific">Tahibacter soli</name>
    <dbReference type="NCBI Taxonomy" id="2983605"/>
    <lineage>
        <taxon>Bacteria</taxon>
        <taxon>Pseudomonadati</taxon>
        <taxon>Pseudomonadota</taxon>
        <taxon>Gammaproteobacteria</taxon>
        <taxon>Lysobacterales</taxon>
        <taxon>Rhodanobacteraceae</taxon>
        <taxon>Tahibacter</taxon>
    </lineage>
</organism>
<dbReference type="InterPro" id="IPR050585">
    <property type="entry name" value="Xaa-Pro_dipeptidyl-ppase/CocE"/>
</dbReference>
<keyword evidence="5" id="KW-1185">Reference proteome</keyword>
<dbReference type="InterPro" id="IPR005674">
    <property type="entry name" value="CocE/Ser_esterase"/>
</dbReference>
<dbReference type="PANTHER" id="PTHR43056:SF10">
    <property type="entry name" value="COCE_NOND FAMILY, PUTATIVE (AFU_ORTHOLOGUE AFUA_7G00600)-RELATED"/>
    <property type="match status" value="1"/>
</dbReference>
<dbReference type="InterPro" id="IPR000383">
    <property type="entry name" value="Xaa-Pro-like_dom"/>
</dbReference>
<dbReference type="GO" id="GO:0008239">
    <property type="term" value="F:dipeptidyl-peptidase activity"/>
    <property type="evidence" value="ECO:0007669"/>
    <property type="project" value="InterPro"/>
</dbReference>
<evidence type="ECO:0000256" key="2">
    <source>
        <dbReference type="SAM" id="SignalP"/>
    </source>
</evidence>
<dbReference type="NCBIfam" id="TIGR00976">
    <property type="entry name" value="CocE_NonD"/>
    <property type="match status" value="1"/>
</dbReference>
<dbReference type="Gene3D" id="2.60.120.260">
    <property type="entry name" value="Galactose-binding domain-like"/>
    <property type="match status" value="1"/>
</dbReference>
<evidence type="ECO:0000256" key="1">
    <source>
        <dbReference type="ARBA" id="ARBA00022801"/>
    </source>
</evidence>
<evidence type="ECO:0000259" key="3">
    <source>
        <dbReference type="SMART" id="SM00939"/>
    </source>
</evidence>
<accession>A0A9X3YPW0</accession>
<feature type="signal peptide" evidence="2">
    <location>
        <begin position="1"/>
        <end position="20"/>
    </location>
</feature>
<reference evidence="4" key="1">
    <citation type="submission" date="2023-02" db="EMBL/GenBank/DDBJ databases">
        <title>Tahibacter soli sp. nov. isolated from soil.</title>
        <authorList>
            <person name="Baek J.H."/>
            <person name="Lee J.K."/>
            <person name="Choi D.G."/>
            <person name="Jeon C.O."/>
        </authorList>
    </citation>
    <scope>NUCLEOTIDE SEQUENCE</scope>
    <source>
        <strain evidence="4">BL</strain>
    </source>
</reference>
<dbReference type="Pfam" id="PF08530">
    <property type="entry name" value="PepX_C"/>
    <property type="match status" value="1"/>
</dbReference>
<evidence type="ECO:0000313" key="5">
    <source>
        <dbReference type="Proteomes" id="UP001139971"/>
    </source>
</evidence>
<dbReference type="AlphaFoldDB" id="A0A9X3YPW0"/>
<sequence>MSLPRLCIALFLFLASAAFAEETLAPIEVRIDVAVPLRDGVELKATVHRPQRQAQPLPCLLTMTPYNAQDLHDVGAYFAARGYVFATVDVRGRGNSGGTFTPFAQEADDGYDVVEWLARQPWCNGRVGMWGASYLGYAQWAAASRAPPHLAAMAPSASPMPGLDFPMRHNIWRPYVVRWLMLVAERTAQVRLFSDHAYWNPRLAEAFTAHAPYASLDTLFGSANATFQEWIAHPLLDAYWRGFRPSDAQYARIDLPVLTITGQYDADQPGALTAYREHLANATPPARAKHWLVIGPWDHAGVAEPQAKVRGVDVGPAGVVDMNALHRAWYDFTLKDGPKPELLKAPVAYYVGGLEQWKYAESLAAIGDEPQAWYLSSANGRANDIYASGDLVGERAKRSGADCYVYDPLDVSDAALDPLNTPEREFVDQRRVALRGGKQLVYHTAPFDADTEIAGFFRLSAWIAIDQPDTDIEAAVYAIAPDGGSILLSFDRVRARHRGGLHQATLATPGKVERYDFERFAFAARVVPKGARLRLVVGPVNSPHVQKNYNSGGEVSRETAKDARKVRVTVYHDARRASALYVPVAARP</sequence>
<keyword evidence="2" id="KW-0732">Signal</keyword>
<evidence type="ECO:0000313" key="4">
    <source>
        <dbReference type="EMBL" id="MDC8015290.1"/>
    </source>
</evidence>
<gene>
    <name evidence="4" type="ORF">OD750_022355</name>
</gene>
<dbReference type="InterPro" id="IPR029058">
    <property type="entry name" value="AB_hydrolase_fold"/>
</dbReference>
<dbReference type="Gene3D" id="1.10.3020.10">
    <property type="entry name" value="alpha-amino acid ester hydrolase ( Helical cap domain)"/>
    <property type="match status" value="1"/>
</dbReference>
<dbReference type="Pfam" id="PF02129">
    <property type="entry name" value="Peptidase_S15"/>
    <property type="match status" value="1"/>
</dbReference>
<dbReference type="Gene3D" id="3.40.50.1820">
    <property type="entry name" value="alpha/beta hydrolase"/>
    <property type="match status" value="1"/>
</dbReference>
<feature type="domain" description="Xaa-Pro dipeptidyl-peptidase C-terminal" evidence="3">
    <location>
        <begin position="327"/>
        <end position="581"/>
    </location>
</feature>
<protein>
    <submittedName>
        <fullName evidence="4">CocE/NonD family hydrolase</fullName>
    </submittedName>
</protein>
<dbReference type="InterPro" id="IPR008979">
    <property type="entry name" value="Galactose-bd-like_sf"/>
</dbReference>
<dbReference type="PANTHER" id="PTHR43056">
    <property type="entry name" value="PEPTIDASE S9 PROLYL OLIGOPEPTIDASE"/>
    <property type="match status" value="1"/>
</dbReference>
<feature type="chain" id="PRO_5040935964" evidence="2">
    <location>
        <begin position="21"/>
        <end position="588"/>
    </location>
</feature>